<sequence length="89" mass="8936">MTTLPVPRGYLAAETDIRKTGVGLGGASAAVRRVQFGRALQSDHADAFDMNARGVPTDSAAVVAAGACTGAAVRCGRARVGRLAAPARG</sequence>
<evidence type="ECO:0000313" key="2">
    <source>
        <dbReference type="Proteomes" id="UP000071859"/>
    </source>
</evidence>
<proteinExistence type="predicted"/>
<accession>A0A158BP45</accession>
<dbReference type="EMBL" id="FCOX02000013">
    <property type="protein sequence ID" value="SAK71854.1"/>
    <property type="molecule type" value="Genomic_DNA"/>
</dbReference>
<comment type="caution">
    <text evidence="1">The sequence shown here is derived from an EMBL/GenBank/DDBJ whole genome shotgun (WGS) entry which is preliminary data.</text>
</comment>
<protein>
    <submittedName>
        <fullName evidence="1">Uncharacterized protein</fullName>
    </submittedName>
</protein>
<dbReference type="AlphaFoldDB" id="A0A158BP45"/>
<name>A0A158BP45_9BURK</name>
<evidence type="ECO:0000313" key="1">
    <source>
        <dbReference type="EMBL" id="SAK71854.1"/>
    </source>
</evidence>
<organism evidence="1 2">
    <name type="scientific">Caballeronia calidae</name>
    <dbReference type="NCBI Taxonomy" id="1777139"/>
    <lineage>
        <taxon>Bacteria</taxon>
        <taxon>Pseudomonadati</taxon>
        <taxon>Pseudomonadota</taxon>
        <taxon>Betaproteobacteria</taxon>
        <taxon>Burkholderiales</taxon>
        <taxon>Burkholderiaceae</taxon>
        <taxon>Caballeronia</taxon>
    </lineage>
</organism>
<dbReference type="RefSeq" id="WP_157697510.1">
    <property type="nucleotide sequence ID" value="NZ_FCOX02000013.1"/>
</dbReference>
<reference evidence="1" key="1">
    <citation type="submission" date="2016-01" db="EMBL/GenBank/DDBJ databases">
        <authorList>
            <person name="Peeters C."/>
        </authorList>
    </citation>
    <scope>NUCLEOTIDE SEQUENCE</scope>
    <source>
        <strain evidence="1">LMG 29321</strain>
    </source>
</reference>
<dbReference type="Proteomes" id="UP000071859">
    <property type="component" value="Unassembled WGS sequence"/>
</dbReference>
<gene>
    <name evidence="1" type="ORF">AWB78_02909</name>
</gene>
<keyword evidence="2" id="KW-1185">Reference proteome</keyword>
<dbReference type="OrthoDB" id="9135467at2"/>